<dbReference type="EMBL" id="CP032630">
    <property type="protein sequence ID" value="AYF99247.1"/>
    <property type="molecule type" value="Genomic_DNA"/>
</dbReference>
<organism evidence="6 7">
    <name type="scientific">Protaetiibacter intestinalis</name>
    <dbReference type="NCBI Taxonomy" id="2419774"/>
    <lineage>
        <taxon>Bacteria</taxon>
        <taxon>Bacillati</taxon>
        <taxon>Actinomycetota</taxon>
        <taxon>Actinomycetes</taxon>
        <taxon>Micrococcales</taxon>
        <taxon>Microbacteriaceae</taxon>
        <taxon>Protaetiibacter</taxon>
    </lineage>
</organism>
<evidence type="ECO:0000256" key="1">
    <source>
        <dbReference type="ARBA" id="ARBA00023015"/>
    </source>
</evidence>
<dbReference type="GO" id="GO:0000976">
    <property type="term" value="F:transcription cis-regulatory region binding"/>
    <property type="evidence" value="ECO:0007669"/>
    <property type="project" value="TreeGrafter"/>
</dbReference>
<dbReference type="RefSeq" id="WP_120763616.1">
    <property type="nucleotide sequence ID" value="NZ_CP032630.1"/>
</dbReference>
<evidence type="ECO:0000313" key="6">
    <source>
        <dbReference type="EMBL" id="AYF99247.1"/>
    </source>
</evidence>
<dbReference type="PRINTS" id="PR00455">
    <property type="entry name" value="HTHTETR"/>
</dbReference>
<dbReference type="PANTHER" id="PTHR30055:SF238">
    <property type="entry name" value="MYCOFACTOCIN BIOSYNTHESIS TRANSCRIPTIONAL REGULATOR MFTR-RELATED"/>
    <property type="match status" value="1"/>
</dbReference>
<dbReference type="InterPro" id="IPR001647">
    <property type="entry name" value="HTH_TetR"/>
</dbReference>
<evidence type="ECO:0000259" key="5">
    <source>
        <dbReference type="PROSITE" id="PS50977"/>
    </source>
</evidence>
<dbReference type="PROSITE" id="PS50977">
    <property type="entry name" value="HTH_TETR_2"/>
    <property type="match status" value="1"/>
</dbReference>
<dbReference type="KEGG" id="lyd:D7I47_13925"/>
<dbReference type="SUPFAM" id="SSF46689">
    <property type="entry name" value="Homeodomain-like"/>
    <property type="match status" value="1"/>
</dbReference>
<dbReference type="InterPro" id="IPR009057">
    <property type="entry name" value="Homeodomain-like_sf"/>
</dbReference>
<evidence type="ECO:0000313" key="7">
    <source>
        <dbReference type="Proteomes" id="UP000278886"/>
    </source>
</evidence>
<dbReference type="GO" id="GO:0003700">
    <property type="term" value="F:DNA-binding transcription factor activity"/>
    <property type="evidence" value="ECO:0007669"/>
    <property type="project" value="TreeGrafter"/>
</dbReference>
<evidence type="ECO:0000256" key="3">
    <source>
        <dbReference type="ARBA" id="ARBA00023163"/>
    </source>
</evidence>
<name>A0A387BA34_9MICO</name>
<keyword evidence="3" id="KW-0804">Transcription</keyword>
<dbReference type="Pfam" id="PF00440">
    <property type="entry name" value="TetR_N"/>
    <property type="match status" value="1"/>
</dbReference>
<protein>
    <submittedName>
        <fullName evidence="6">TetR family transcriptional regulator</fullName>
    </submittedName>
</protein>
<keyword evidence="7" id="KW-1185">Reference proteome</keyword>
<dbReference type="PANTHER" id="PTHR30055">
    <property type="entry name" value="HTH-TYPE TRANSCRIPTIONAL REGULATOR RUTR"/>
    <property type="match status" value="1"/>
</dbReference>
<keyword evidence="2 4" id="KW-0238">DNA-binding</keyword>
<sequence length="209" mass="22906">MNTHRPSATPNLRERRRREMARSIANAAVELFERNGVTATTVEDIAAAAGISRTTFFRHCPGKEAAVLVDDGGFEAELVTAAESSTTDNPRRALDDAWNSMTDAFDADPEGYDRFLRVRRLMKDNPSLVAAGLQRNAALAERIAQALHDSAGLPQLDAHAVAESFAAMMHLTFDEWVRRVDQKTAGVTLRTVHDDVVAAFARATQERAS</sequence>
<reference evidence="7" key="1">
    <citation type="submission" date="2018-09" db="EMBL/GenBank/DDBJ databases">
        <title>Genome sequencing of strain 2DFWR-13.</title>
        <authorList>
            <person name="Heo J."/>
            <person name="Kim S.-J."/>
            <person name="Kwon S.-W."/>
        </authorList>
    </citation>
    <scope>NUCLEOTIDE SEQUENCE [LARGE SCALE GENOMIC DNA]</scope>
    <source>
        <strain evidence="7">2DFWR-13</strain>
    </source>
</reference>
<keyword evidence="1" id="KW-0805">Transcription regulation</keyword>
<evidence type="ECO:0000256" key="4">
    <source>
        <dbReference type="PROSITE-ProRule" id="PRU00335"/>
    </source>
</evidence>
<feature type="domain" description="HTH tetR-type" evidence="5">
    <location>
        <begin position="18"/>
        <end position="78"/>
    </location>
</feature>
<gene>
    <name evidence="6" type="ORF">D7I47_13925</name>
</gene>
<dbReference type="Proteomes" id="UP000278886">
    <property type="component" value="Chromosome"/>
</dbReference>
<dbReference type="OrthoDB" id="956698at2"/>
<feature type="DNA-binding region" description="H-T-H motif" evidence="4">
    <location>
        <begin position="41"/>
        <end position="60"/>
    </location>
</feature>
<proteinExistence type="predicted"/>
<dbReference type="AlphaFoldDB" id="A0A387BA34"/>
<evidence type="ECO:0000256" key="2">
    <source>
        <dbReference type="ARBA" id="ARBA00023125"/>
    </source>
</evidence>
<dbReference type="Gene3D" id="1.10.357.10">
    <property type="entry name" value="Tetracycline Repressor, domain 2"/>
    <property type="match status" value="1"/>
</dbReference>
<accession>A0A387BA34</accession>
<dbReference type="InterPro" id="IPR050109">
    <property type="entry name" value="HTH-type_TetR-like_transc_reg"/>
</dbReference>